<dbReference type="Pfam" id="PF13855">
    <property type="entry name" value="LRR_8"/>
    <property type="match status" value="1"/>
</dbReference>
<dbReference type="InterPro" id="IPR001611">
    <property type="entry name" value="Leu-rich_rpt"/>
</dbReference>
<dbReference type="EMBL" id="LT635768">
    <property type="protein sequence ID" value="SGZ56604.1"/>
    <property type="molecule type" value="Genomic_DNA"/>
</dbReference>
<evidence type="ECO:0000313" key="3">
    <source>
        <dbReference type="EMBL" id="SGZ56604.1"/>
    </source>
</evidence>
<dbReference type="AlphaFoldDB" id="A0A1L0DJ70"/>
<sequence length="343" mass="38664">MMLFILLPQEVILQVFQCLEPAESRSLIDLLKTDLPNSNAQRAINLLYARLYLGHTVLGAGGKAPRGYNVSITPSQVLELARDSNFLANVPKELDMTFVRDVRDYINFQQNLADLREILKSDWAPKYLSKVQLLSLNINGRSITTENPTLMPALVLSTLIELTRHSSANFRSIRLKSADIGDLLPHKWGKVLGGFVLVQELSLEDNKLRLELVVGHESLLERYFDWPPQLRVLSLSRNYLQHFRVGAFNKLPQTLEVLDLSQNLLECIGFPYDQTFTLVDKLPKLRILNLSLNSHLVLVDPNLFVGANELEVSIEGCNVCDGHLEMLVQSANRNGVRLVTDLA</sequence>
<name>A0A1L0DJ70_9ASCO</name>
<proteinExistence type="predicted"/>
<protein>
    <submittedName>
        <fullName evidence="3">CIC11C00000005055</fullName>
    </submittedName>
</protein>
<accession>A0A1L0DJ70</accession>
<keyword evidence="2" id="KW-0677">Repeat</keyword>
<dbReference type="InterPro" id="IPR032675">
    <property type="entry name" value="LRR_dom_sf"/>
</dbReference>
<dbReference type="PANTHER" id="PTHR24366">
    <property type="entry name" value="IG(IMMUNOGLOBULIN) AND LRR(LEUCINE RICH REPEAT) DOMAINS"/>
    <property type="match status" value="1"/>
</dbReference>
<evidence type="ECO:0000313" key="4">
    <source>
        <dbReference type="Proteomes" id="UP000182259"/>
    </source>
</evidence>
<reference evidence="3 4" key="1">
    <citation type="submission" date="2016-10" db="EMBL/GenBank/DDBJ databases">
        <authorList>
            <person name="de Groot N.N."/>
        </authorList>
    </citation>
    <scope>NUCLEOTIDE SEQUENCE [LARGE SCALE GENOMIC DNA]</scope>
    <source>
        <strain evidence="3 4">PYCC 4715</strain>
    </source>
</reference>
<dbReference type="SUPFAM" id="SSF52058">
    <property type="entry name" value="L domain-like"/>
    <property type="match status" value="1"/>
</dbReference>
<dbReference type="Gene3D" id="3.80.10.10">
    <property type="entry name" value="Ribonuclease Inhibitor"/>
    <property type="match status" value="1"/>
</dbReference>
<evidence type="ECO:0000256" key="2">
    <source>
        <dbReference type="ARBA" id="ARBA00022737"/>
    </source>
</evidence>
<gene>
    <name evidence="3" type="ORF">SAMEA4029009_CIC11G00000005055</name>
</gene>
<dbReference type="Proteomes" id="UP000182259">
    <property type="component" value="Chromosome V"/>
</dbReference>
<organism evidence="3 4">
    <name type="scientific">Sungouiella intermedia</name>
    <dbReference type="NCBI Taxonomy" id="45354"/>
    <lineage>
        <taxon>Eukaryota</taxon>
        <taxon>Fungi</taxon>
        <taxon>Dikarya</taxon>
        <taxon>Ascomycota</taxon>
        <taxon>Saccharomycotina</taxon>
        <taxon>Pichiomycetes</taxon>
        <taxon>Metschnikowiaceae</taxon>
        <taxon>Sungouiella</taxon>
    </lineage>
</organism>
<dbReference type="PANTHER" id="PTHR24366:SF96">
    <property type="entry name" value="LEUCINE RICH REPEAT CONTAINING 53"/>
    <property type="match status" value="1"/>
</dbReference>
<evidence type="ECO:0000256" key="1">
    <source>
        <dbReference type="ARBA" id="ARBA00022614"/>
    </source>
</evidence>
<keyword evidence="1" id="KW-0433">Leucine-rich repeat</keyword>